<dbReference type="GO" id="GO:0016746">
    <property type="term" value="F:acyltransferase activity"/>
    <property type="evidence" value="ECO:0007669"/>
    <property type="project" value="UniProtKB-KW"/>
</dbReference>
<feature type="transmembrane region" description="Helical" evidence="1">
    <location>
        <begin position="224"/>
        <end position="244"/>
    </location>
</feature>
<reference evidence="3 4" key="1">
    <citation type="submission" date="2015-11" db="EMBL/GenBank/DDBJ databases">
        <title>Exploring the genomic traits of fungus-feeding bacterial genus Collimonas.</title>
        <authorList>
            <person name="Song C."/>
            <person name="Schmidt R."/>
            <person name="de Jager V."/>
            <person name="Krzyzanowska D."/>
            <person name="Jongedijk E."/>
            <person name="Cankar K."/>
            <person name="Beekwilder J."/>
            <person name="van Veen A."/>
            <person name="de Boer W."/>
            <person name="van Veen J.A."/>
            <person name="Garbeva P."/>
        </authorList>
    </citation>
    <scope>NUCLEOTIDE SEQUENCE [LARGE SCALE GENOMIC DNA]</scope>
    <source>
        <strain evidence="3 4">Ter291</strain>
    </source>
</reference>
<dbReference type="Proteomes" id="UP000074914">
    <property type="component" value="Chromosome"/>
</dbReference>
<evidence type="ECO:0000313" key="3">
    <source>
        <dbReference type="EMBL" id="AMP13211.1"/>
    </source>
</evidence>
<dbReference type="InterPro" id="IPR002656">
    <property type="entry name" value="Acyl_transf_3_dom"/>
</dbReference>
<gene>
    <name evidence="3" type="ORF">CPter291_0932</name>
</gene>
<feature type="transmembrane region" description="Helical" evidence="1">
    <location>
        <begin position="67"/>
        <end position="88"/>
    </location>
</feature>
<proteinExistence type="predicted"/>
<feature type="transmembrane region" description="Helical" evidence="1">
    <location>
        <begin position="28"/>
        <end position="46"/>
    </location>
</feature>
<feature type="transmembrane region" description="Helical" evidence="1">
    <location>
        <begin position="250"/>
        <end position="272"/>
    </location>
</feature>
<evidence type="ECO:0000313" key="4">
    <source>
        <dbReference type="Proteomes" id="UP000074914"/>
    </source>
</evidence>
<dbReference type="Pfam" id="PF01757">
    <property type="entry name" value="Acyl_transf_3"/>
    <property type="match status" value="1"/>
</dbReference>
<evidence type="ECO:0000256" key="1">
    <source>
        <dbReference type="SAM" id="Phobius"/>
    </source>
</evidence>
<protein>
    <submittedName>
        <fullName evidence="3">Acyltransferase family protein</fullName>
    </submittedName>
</protein>
<feature type="transmembrane region" description="Helical" evidence="1">
    <location>
        <begin position="307"/>
        <end position="328"/>
    </location>
</feature>
<dbReference type="PANTHER" id="PTHR23028:SF53">
    <property type="entry name" value="ACYL_TRANSF_3 DOMAIN-CONTAINING PROTEIN"/>
    <property type="match status" value="1"/>
</dbReference>
<keyword evidence="3" id="KW-0012">Acyltransferase</keyword>
<dbReference type="InterPro" id="IPR050879">
    <property type="entry name" value="Acyltransferase_3"/>
</dbReference>
<name>A0ABN4M6N3_9BURK</name>
<feature type="transmembrane region" description="Helical" evidence="1">
    <location>
        <begin position="193"/>
        <end position="212"/>
    </location>
</feature>
<dbReference type="EMBL" id="CP013236">
    <property type="protein sequence ID" value="AMP13211.1"/>
    <property type="molecule type" value="Genomic_DNA"/>
</dbReference>
<evidence type="ECO:0000259" key="2">
    <source>
        <dbReference type="Pfam" id="PF01757"/>
    </source>
</evidence>
<organism evidence="3 4">
    <name type="scientific">Collimonas pratensis</name>
    <dbReference type="NCBI Taxonomy" id="279113"/>
    <lineage>
        <taxon>Bacteria</taxon>
        <taxon>Pseudomonadati</taxon>
        <taxon>Pseudomonadota</taxon>
        <taxon>Betaproteobacteria</taxon>
        <taxon>Burkholderiales</taxon>
        <taxon>Oxalobacteraceae</taxon>
        <taxon>Collimonas</taxon>
    </lineage>
</organism>
<dbReference type="RefSeq" id="WP_062112241.1">
    <property type="nucleotide sequence ID" value="NZ_CP013236.1"/>
</dbReference>
<feature type="transmembrane region" description="Helical" evidence="1">
    <location>
        <begin position="166"/>
        <end position="187"/>
    </location>
</feature>
<keyword evidence="1" id="KW-1133">Transmembrane helix</keyword>
<keyword evidence="3" id="KW-0808">Transferase</keyword>
<sequence length="364" mass="40627">MGLIRFFLALSVVFSHNGIHVPGIDGLLAVYAFFVISGFYMALVLNEKYQDNIAGFYGARFLRLWPSYIVVLLVVLLLIAPMSSAIYTSTLAAVYTWTVNLTMFFYNTLGWFGIDSATGKLVFLATPEGGASALLNAAHMPHIWSIGEEISFYLLAPFIARKPKTILAVLAMALLIHVAIMSDLYRLHPLQRYSGFNTFWLFLFGMTAYHGWKKYNASLARMRLDALWCSIFGVGISMACIIAAQKLWDHQILLCIPFALFAACVIPLFHATRASRVDKFVGELSYPIYLTHWPVVAYLIVDHQGSWYWSFVIAGISIACSIALYFCVDFHVEKIRRRLARTPVGLAGAGVDSSHGEAPRPTAR</sequence>
<feature type="transmembrane region" description="Helical" evidence="1">
    <location>
        <begin position="94"/>
        <end position="114"/>
    </location>
</feature>
<keyword evidence="4" id="KW-1185">Reference proteome</keyword>
<feature type="domain" description="Acyltransferase 3" evidence="2">
    <location>
        <begin position="3"/>
        <end position="325"/>
    </location>
</feature>
<keyword evidence="1" id="KW-0472">Membrane</keyword>
<dbReference type="PANTHER" id="PTHR23028">
    <property type="entry name" value="ACETYLTRANSFERASE"/>
    <property type="match status" value="1"/>
</dbReference>
<keyword evidence="1" id="KW-0812">Transmembrane</keyword>
<feature type="transmembrane region" description="Helical" evidence="1">
    <location>
        <begin position="284"/>
        <end position="301"/>
    </location>
</feature>
<accession>A0ABN4M6N3</accession>